<evidence type="ECO:0000256" key="4">
    <source>
        <dbReference type="ARBA" id="ARBA00022837"/>
    </source>
</evidence>
<dbReference type="GO" id="GO:0042734">
    <property type="term" value="C:presynaptic membrane"/>
    <property type="evidence" value="ECO:0007669"/>
    <property type="project" value="TreeGrafter"/>
</dbReference>
<evidence type="ECO:0000259" key="6">
    <source>
        <dbReference type="PROSITE" id="PS50004"/>
    </source>
</evidence>
<keyword evidence="3" id="KW-0862">Zinc</keyword>
<keyword evidence="2" id="KW-0863">Zinc-finger</keyword>
<dbReference type="InterPro" id="IPR027080">
    <property type="entry name" value="Unc-13"/>
</dbReference>
<dbReference type="GO" id="GO:0017075">
    <property type="term" value="F:syntaxin-1 binding"/>
    <property type="evidence" value="ECO:0007669"/>
    <property type="project" value="TreeGrafter"/>
</dbReference>
<dbReference type="PROSITE" id="PS50081">
    <property type="entry name" value="ZF_DAG_PE_2"/>
    <property type="match status" value="1"/>
</dbReference>
<dbReference type="PROSITE" id="PS50004">
    <property type="entry name" value="C2"/>
    <property type="match status" value="1"/>
</dbReference>
<evidence type="ECO:0000256" key="5">
    <source>
        <dbReference type="SAM" id="MobiDB-lite"/>
    </source>
</evidence>
<dbReference type="GO" id="GO:0019992">
    <property type="term" value="F:diacylglycerol binding"/>
    <property type="evidence" value="ECO:0007669"/>
    <property type="project" value="InterPro"/>
</dbReference>
<keyword evidence="1" id="KW-0479">Metal-binding</keyword>
<name>A0AA85AT23_9TREM</name>
<dbReference type="Gene3D" id="3.30.60.20">
    <property type="match status" value="1"/>
</dbReference>
<dbReference type="AlphaFoldDB" id="A0AA85AT23"/>
<dbReference type="InterPro" id="IPR002219">
    <property type="entry name" value="PKC_DAG/PE"/>
</dbReference>
<dbReference type="PANTHER" id="PTHR10480:SF12">
    <property type="entry name" value="UNC-13, ISOFORM E"/>
    <property type="match status" value="1"/>
</dbReference>
<dbReference type="Pfam" id="PF00168">
    <property type="entry name" value="C2"/>
    <property type="match status" value="1"/>
</dbReference>
<dbReference type="SUPFAM" id="SSF49562">
    <property type="entry name" value="C2 domain (Calcium/lipid-binding domain, CaLB)"/>
    <property type="match status" value="1"/>
</dbReference>
<reference evidence="9" key="1">
    <citation type="submission" date="2023-11" db="UniProtKB">
        <authorList>
            <consortium name="WormBaseParasite"/>
        </authorList>
    </citation>
    <scope>IDENTIFICATION</scope>
</reference>
<dbReference type="Pfam" id="PF00130">
    <property type="entry name" value="C1_1"/>
    <property type="match status" value="1"/>
</dbReference>
<dbReference type="SUPFAM" id="SSF57889">
    <property type="entry name" value="Cysteine-rich domain"/>
    <property type="match status" value="1"/>
</dbReference>
<dbReference type="GO" id="GO:0035249">
    <property type="term" value="P:synaptic transmission, glutamatergic"/>
    <property type="evidence" value="ECO:0007669"/>
    <property type="project" value="TreeGrafter"/>
</dbReference>
<evidence type="ECO:0000256" key="3">
    <source>
        <dbReference type="ARBA" id="ARBA00022833"/>
    </source>
</evidence>
<feature type="region of interest" description="Disordered" evidence="5">
    <location>
        <begin position="1"/>
        <end position="20"/>
    </location>
</feature>
<organism evidence="8 9">
    <name type="scientific">Schistosoma mattheei</name>
    <dbReference type="NCBI Taxonomy" id="31246"/>
    <lineage>
        <taxon>Eukaryota</taxon>
        <taxon>Metazoa</taxon>
        <taxon>Spiralia</taxon>
        <taxon>Lophotrochozoa</taxon>
        <taxon>Platyhelminthes</taxon>
        <taxon>Trematoda</taxon>
        <taxon>Digenea</taxon>
        <taxon>Strigeidida</taxon>
        <taxon>Schistosomatoidea</taxon>
        <taxon>Schistosomatidae</taxon>
        <taxon>Schistosoma</taxon>
    </lineage>
</organism>
<sequence length="366" mass="41648">MSEISNKIEQKNHENGQVKKMGRSVDERHLALRKSHSSKSLFQQIAWRSLDNSRRQKNMPNGDYSEPLWAIVLDKKMEKNHIPKVEDSDSISAFGFYRSIESQPEQQPWGKKAIPMVGDLVLRTMAQKRTLTSLSSNLTSWTLTDQELKMHVYRKTLQALAYPISSNTPHNFQLFSATSPTYCYECEGLLWGVARQGLRCTECGVKCHDKCKRLLNADCLQRAAEKSLRHGAVDKAQAAMEAIRALIQRRITERSDIFEFLANVFQIDVHSMIHLNALEFAQKSIVAGASQWSAKIAITVKSAQGLIGKDKTGRSDPYVTVQVGKVRKRTKTVLQELNPTWMKNFCLSVIMPWNELNFVFGMKIMI</sequence>
<proteinExistence type="predicted"/>
<dbReference type="PROSITE" id="PS00479">
    <property type="entry name" value="ZF_DAG_PE_1"/>
    <property type="match status" value="1"/>
</dbReference>
<dbReference type="PRINTS" id="PR00008">
    <property type="entry name" value="DAGPEDOMAIN"/>
</dbReference>
<dbReference type="InterPro" id="IPR000008">
    <property type="entry name" value="C2_dom"/>
</dbReference>
<dbReference type="WBParaSite" id="SMTH1_105310.1">
    <property type="protein sequence ID" value="SMTH1_105310.1"/>
    <property type="gene ID" value="SMTH1_105310"/>
</dbReference>
<dbReference type="InterPro" id="IPR046349">
    <property type="entry name" value="C1-like_sf"/>
</dbReference>
<accession>A0AA85AT23</accession>
<dbReference type="GO" id="GO:0099525">
    <property type="term" value="P:presynaptic dense core vesicle exocytosis"/>
    <property type="evidence" value="ECO:0007669"/>
    <property type="project" value="TreeGrafter"/>
</dbReference>
<keyword evidence="4" id="KW-0106">Calcium</keyword>
<dbReference type="GO" id="GO:0005516">
    <property type="term" value="F:calmodulin binding"/>
    <property type="evidence" value="ECO:0007669"/>
    <property type="project" value="TreeGrafter"/>
</dbReference>
<dbReference type="GO" id="GO:0043195">
    <property type="term" value="C:terminal bouton"/>
    <property type="evidence" value="ECO:0007669"/>
    <property type="project" value="TreeGrafter"/>
</dbReference>
<dbReference type="GO" id="GO:0016082">
    <property type="term" value="P:synaptic vesicle priming"/>
    <property type="evidence" value="ECO:0007669"/>
    <property type="project" value="TreeGrafter"/>
</dbReference>
<protein>
    <recommendedName>
        <fullName evidence="10">Phorbol-ester/DAG-type domain-containing protein</fullName>
    </recommendedName>
</protein>
<evidence type="ECO:0000313" key="8">
    <source>
        <dbReference type="Proteomes" id="UP000050791"/>
    </source>
</evidence>
<dbReference type="GO" id="GO:0016081">
    <property type="term" value="P:synaptic vesicle docking"/>
    <property type="evidence" value="ECO:0007669"/>
    <property type="project" value="TreeGrafter"/>
</dbReference>
<evidence type="ECO:0000313" key="9">
    <source>
        <dbReference type="WBParaSite" id="SMTH1_105310.1"/>
    </source>
</evidence>
<dbReference type="PANTHER" id="PTHR10480">
    <property type="entry name" value="PROTEIN UNC-13 HOMOLOG"/>
    <property type="match status" value="1"/>
</dbReference>
<dbReference type="InterPro" id="IPR020454">
    <property type="entry name" value="DAG/PE-bd"/>
</dbReference>
<evidence type="ECO:0000259" key="7">
    <source>
        <dbReference type="PROSITE" id="PS50081"/>
    </source>
</evidence>
<dbReference type="GO" id="GO:0031594">
    <property type="term" value="C:neuromuscular junction"/>
    <property type="evidence" value="ECO:0007669"/>
    <property type="project" value="TreeGrafter"/>
</dbReference>
<dbReference type="InterPro" id="IPR035892">
    <property type="entry name" value="C2_domain_sf"/>
</dbReference>
<dbReference type="GO" id="GO:0098831">
    <property type="term" value="C:presynaptic active zone cytoplasmic component"/>
    <property type="evidence" value="ECO:0007669"/>
    <property type="project" value="TreeGrafter"/>
</dbReference>
<dbReference type="GO" id="GO:0061789">
    <property type="term" value="P:dense core granule priming"/>
    <property type="evidence" value="ECO:0007669"/>
    <property type="project" value="TreeGrafter"/>
</dbReference>
<evidence type="ECO:0008006" key="10">
    <source>
        <dbReference type="Google" id="ProtNLM"/>
    </source>
</evidence>
<dbReference type="GO" id="GO:0030672">
    <property type="term" value="C:synaptic vesicle membrane"/>
    <property type="evidence" value="ECO:0007669"/>
    <property type="project" value="TreeGrafter"/>
</dbReference>
<feature type="domain" description="C2" evidence="6">
    <location>
        <begin position="277"/>
        <end position="366"/>
    </location>
</feature>
<dbReference type="GO" id="GO:0008270">
    <property type="term" value="F:zinc ion binding"/>
    <property type="evidence" value="ECO:0007669"/>
    <property type="project" value="UniProtKB-KW"/>
</dbReference>
<evidence type="ECO:0000256" key="2">
    <source>
        <dbReference type="ARBA" id="ARBA00022771"/>
    </source>
</evidence>
<feature type="domain" description="Phorbol-ester/DAG-type" evidence="7">
    <location>
        <begin position="169"/>
        <end position="219"/>
    </location>
</feature>
<evidence type="ECO:0000256" key="1">
    <source>
        <dbReference type="ARBA" id="ARBA00022723"/>
    </source>
</evidence>
<dbReference type="SMART" id="SM00109">
    <property type="entry name" value="C1"/>
    <property type="match status" value="1"/>
</dbReference>
<dbReference type="Gene3D" id="2.60.40.150">
    <property type="entry name" value="C2 domain"/>
    <property type="match status" value="1"/>
</dbReference>
<dbReference type="FunFam" id="3.30.60.20:FF:000037">
    <property type="entry name" value="RAS guanyl releasing protein 4"/>
    <property type="match status" value="1"/>
</dbReference>
<dbReference type="Proteomes" id="UP000050791">
    <property type="component" value="Unassembled WGS sequence"/>
</dbReference>